<dbReference type="EMBL" id="ACJM01000011">
    <property type="protein sequence ID" value="EEG76902.1"/>
    <property type="molecule type" value="Genomic_DNA"/>
</dbReference>
<keyword evidence="2" id="KW-1133">Transmembrane helix</keyword>
<keyword evidence="2" id="KW-0472">Membrane</keyword>
<dbReference type="STRING" id="555088.DealDRAFT_2163"/>
<gene>
    <name evidence="3" type="ORF">DealDRAFT_2163</name>
</gene>
<dbReference type="AlphaFoldDB" id="C0GI54"/>
<feature type="transmembrane region" description="Helical" evidence="2">
    <location>
        <begin position="178"/>
        <end position="196"/>
    </location>
</feature>
<keyword evidence="2" id="KW-0812">Transmembrane</keyword>
<name>C0GI54_DETAL</name>
<organism evidence="3 4">
    <name type="scientific">Dethiobacter alkaliphilus AHT 1</name>
    <dbReference type="NCBI Taxonomy" id="555088"/>
    <lineage>
        <taxon>Bacteria</taxon>
        <taxon>Bacillati</taxon>
        <taxon>Bacillota</taxon>
        <taxon>Dethiobacteria</taxon>
        <taxon>Dethiobacterales</taxon>
        <taxon>Dethiobacteraceae</taxon>
        <taxon>Dethiobacter</taxon>
    </lineage>
</organism>
<keyword evidence="4" id="KW-1185">Reference proteome</keyword>
<sequence length="205" mass="23056">MKRLGFLLLFLVLLWTGTVHGVDMVSPTEMVEEAEFILAGGVIEVSDADIPELLVEVDTVYRGDIGAAVLRIPLTSSGQFRQEPEIPQAQERLIMFFSLNEAGQLTPMADLNWAGFLEEERVTRLFMGARYHNWDESQYITAYNEFLAESEPKKIPSAQTDQGEREQERAPTQRPGEVAPSLFLMLAGVAVLLLVFQARIKKTQR</sequence>
<dbReference type="RefSeq" id="WP_008517307.1">
    <property type="nucleotide sequence ID" value="NZ_ACJM01000011.1"/>
</dbReference>
<evidence type="ECO:0000256" key="2">
    <source>
        <dbReference type="SAM" id="Phobius"/>
    </source>
</evidence>
<evidence type="ECO:0000256" key="1">
    <source>
        <dbReference type="SAM" id="MobiDB-lite"/>
    </source>
</evidence>
<feature type="region of interest" description="Disordered" evidence="1">
    <location>
        <begin position="154"/>
        <end position="174"/>
    </location>
</feature>
<accession>C0GI54</accession>
<evidence type="ECO:0000313" key="3">
    <source>
        <dbReference type="EMBL" id="EEG76902.1"/>
    </source>
</evidence>
<reference evidence="3 4" key="1">
    <citation type="submission" date="2009-02" db="EMBL/GenBank/DDBJ databases">
        <title>Sequencing of the draft genome and assembly of Dethiobacter alkaliphilus AHT 1.</title>
        <authorList>
            <consortium name="US DOE Joint Genome Institute (JGI-PGF)"/>
            <person name="Lucas S."/>
            <person name="Copeland A."/>
            <person name="Lapidus A."/>
            <person name="Glavina del Rio T."/>
            <person name="Dalin E."/>
            <person name="Tice H."/>
            <person name="Bruce D."/>
            <person name="Goodwin L."/>
            <person name="Pitluck S."/>
            <person name="Larimer F."/>
            <person name="Land M.L."/>
            <person name="Hauser L."/>
            <person name="Muyzer G."/>
        </authorList>
    </citation>
    <scope>NUCLEOTIDE SEQUENCE [LARGE SCALE GENOMIC DNA]</scope>
    <source>
        <strain evidence="3 4">AHT 1</strain>
    </source>
</reference>
<comment type="caution">
    <text evidence="3">The sequence shown here is derived from an EMBL/GenBank/DDBJ whole genome shotgun (WGS) entry which is preliminary data.</text>
</comment>
<proteinExistence type="predicted"/>
<protein>
    <submittedName>
        <fullName evidence="3">Uncharacterized protein</fullName>
    </submittedName>
</protein>
<dbReference type="Proteomes" id="UP000006443">
    <property type="component" value="Unassembled WGS sequence"/>
</dbReference>
<evidence type="ECO:0000313" key="4">
    <source>
        <dbReference type="Proteomes" id="UP000006443"/>
    </source>
</evidence>
<feature type="compositionally biased region" description="Basic and acidic residues" evidence="1">
    <location>
        <begin position="162"/>
        <end position="171"/>
    </location>
</feature>